<dbReference type="AlphaFoldDB" id="A0AAD9KIG9"/>
<name>A0AAD9KIG9_RIDPI</name>
<gene>
    <name evidence="1" type="ORF">NP493_1022g00011</name>
</gene>
<keyword evidence="2" id="KW-1185">Reference proteome</keyword>
<organism evidence="1 2">
    <name type="scientific">Ridgeia piscesae</name>
    <name type="common">Tubeworm</name>
    <dbReference type="NCBI Taxonomy" id="27915"/>
    <lineage>
        <taxon>Eukaryota</taxon>
        <taxon>Metazoa</taxon>
        <taxon>Spiralia</taxon>
        <taxon>Lophotrochozoa</taxon>
        <taxon>Annelida</taxon>
        <taxon>Polychaeta</taxon>
        <taxon>Sedentaria</taxon>
        <taxon>Canalipalpata</taxon>
        <taxon>Sabellida</taxon>
        <taxon>Siboglinidae</taxon>
        <taxon>Ridgeia</taxon>
    </lineage>
</organism>
<protein>
    <submittedName>
        <fullName evidence="1">Uncharacterized protein</fullName>
    </submittedName>
</protein>
<reference evidence="1" key="1">
    <citation type="journal article" date="2023" name="Mol. Biol. Evol.">
        <title>Third-Generation Sequencing Reveals the Adaptive Role of the Epigenome in Three Deep-Sea Polychaetes.</title>
        <authorList>
            <person name="Perez M."/>
            <person name="Aroh O."/>
            <person name="Sun Y."/>
            <person name="Lan Y."/>
            <person name="Juniper S.K."/>
            <person name="Young C.R."/>
            <person name="Angers B."/>
            <person name="Qian P.Y."/>
        </authorList>
    </citation>
    <scope>NUCLEOTIDE SEQUENCE</scope>
    <source>
        <strain evidence="1">R07B-5</strain>
    </source>
</reference>
<sequence>MRLNHPLYRTLKALGMSPVYASLHPPECLCRRVII</sequence>
<proteinExistence type="predicted"/>
<dbReference type="EMBL" id="JAODUO010001022">
    <property type="protein sequence ID" value="KAK2171824.1"/>
    <property type="molecule type" value="Genomic_DNA"/>
</dbReference>
<accession>A0AAD9KIG9</accession>
<evidence type="ECO:0000313" key="1">
    <source>
        <dbReference type="EMBL" id="KAK2171824.1"/>
    </source>
</evidence>
<dbReference type="Proteomes" id="UP001209878">
    <property type="component" value="Unassembled WGS sequence"/>
</dbReference>
<comment type="caution">
    <text evidence="1">The sequence shown here is derived from an EMBL/GenBank/DDBJ whole genome shotgun (WGS) entry which is preliminary data.</text>
</comment>
<evidence type="ECO:0000313" key="2">
    <source>
        <dbReference type="Proteomes" id="UP001209878"/>
    </source>
</evidence>